<accession>A0A8I1A8I9</accession>
<evidence type="ECO:0000313" key="2">
    <source>
        <dbReference type="EMBL" id="UUN96425.1"/>
    </source>
</evidence>
<evidence type="ECO:0000259" key="1">
    <source>
        <dbReference type="Pfam" id="PF15648"/>
    </source>
</evidence>
<keyword evidence="2" id="KW-0378">Hydrolase</keyword>
<dbReference type="Proteomes" id="UP000644140">
    <property type="component" value="Chromosome"/>
</dbReference>
<organism evidence="2 3">
    <name type="scientific">Acinetobacter bereziniae</name>
    <name type="common">Acinetobacter genomosp. 10</name>
    <dbReference type="NCBI Taxonomy" id="106648"/>
    <lineage>
        <taxon>Bacteria</taxon>
        <taxon>Pseudomonadati</taxon>
        <taxon>Pseudomonadota</taxon>
        <taxon>Gammaproteobacteria</taxon>
        <taxon>Moraxellales</taxon>
        <taxon>Moraxellaceae</taxon>
        <taxon>Acinetobacter</taxon>
    </lineage>
</organism>
<keyword evidence="2" id="KW-0255">Endonuclease</keyword>
<reference evidence="2" key="1">
    <citation type="submission" date="2022-02" db="EMBL/GenBank/DDBJ databases">
        <title>Characterization of Tn125 harboring carbapenem-resistant Acinetobacter bereziniae clinical isolates.</title>
        <authorList>
            <person name="Wong N.-K."/>
            <person name="Pan Q."/>
        </authorList>
    </citation>
    <scope>NUCLEOTIDE SEQUENCE</scope>
    <source>
        <strain evidence="2">GD03393</strain>
    </source>
</reference>
<gene>
    <name evidence="2" type="ORF">I9054_013685</name>
</gene>
<proteinExistence type="predicted"/>
<feature type="domain" description="Tox-REase-5" evidence="1">
    <location>
        <begin position="151"/>
        <end position="225"/>
    </location>
</feature>
<dbReference type="Pfam" id="PF15648">
    <property type="entry name" value="Tox-REase-5"/>
    <property type="match status" value="1"/>
</dbReference>
<name>A0A8I1A8I9_ACIBZ</name>
<keyword evidence="2" id="KW-0540">Nuclease</keyword>
<evidence type="ECO:0000313" key="3">
    <source>
        <dbReference type="Proteomes" id="UP000644140"/>
    </source>
</evidence>
<dbReference type="RefSeq" id="WP_151781719.1">
    <property type="nucleotide sequence ID" value="NZ_BKNL01000122.1"/>
</dbReference>
<dbReference type="AlphaFoldDB" id="A0A8I1A8I9"/>
<dbReference type="EMBL" id="CP092085">
    <property type="protein sequence ID" value="UUN96425.1"/>
    <property type="molecule type" value="Genomic_DNA"/>
</dbReference>
<dbReference type="InterPro" id="IPR028904">
    <property type="entry name" value="Tox-REase-5_dom"/>
</dbReference>
<dbReference type="GO" id="GO:0004519">
    <property type="term" value="F:endonuclease activity"/>
    <property type="evidence" value="ECO:0007669"/>
    <property type="project" value="UniProtKB-KW"/>
</dbReference>
<sequence length="247" mass="27633">MDNLSTLVLGWAGVGDQPNPTKTTPKPQIGQPTPTSPSIGGKPIGVGTGAVIFAGIPNTREIPLSPEALEDLKKTAKETQEKIKNKEIDKEKQTKCKKCEAFTFGKKHRKKISFGDPDNAKYQFKISNMLSDPLKFRAGTPSVSEGKTKPSTLIEEWLLNDVSFDGLWPIPCTLVEAKGNYAQFLAESKRKIREFIYQGLIKEAGRQKTINLRYKTTKLIWYFIEEDAKKHFDDVSGRLVTTVYEPL</sequence>
<protein>
    <submittedName>
        <fullName evidence="2">Restriction endonuclease fold toxin 5 domain-containing protein</fullName>
    </submittedName>
</protein>